<dbReference type="GO" id="GO:0030864">
    <property type="term" value="C:cortical actin cytoskeleton"/>
    <property type="evidence" value="ECO:0007669"/>
    <property type="project" value="TreeGrafter"/>
</dbReference>
<proteinExistence type="predicted"/>
<dbReference type="InterPro" id="IPR035964">
    <property type="entry name" value="I/LWEQ_dom_sf"/>
</dbReference>
<evidence type="ECO:0000259" key="3">
    <source>
        <dbReference type="PROSITE" id="PS50945"/>
    </source>
</evidence>
<dbReference type="PANTHER" id="PTHR10407">
    <property type="entry name" value="HUNTINGTIN INTERACTING PROTEIN 1"/>
    <property type="match status" value="1"/>
</dbReference>
<dbReference type="GO" id="GO:0048268">
    <property type="term" value="P:clathrin coat assembly"/>
    <property type="evidence" value="ECO:0007669"/>
    <property type="project" value="TreeGrafter"/>
</dbReference>
<dbReference type="GO" id="GO:0043325">
    <property type="term" value="F:phosphatidylinositol-3,4-bisphosphate binding"/>
    <property type="evidence" value="ECO:0007669"/>
    <property type="project" value="TreeGrafter"/>
</dbReference>
<name>A0A8J4XNS7_CHIOP</name>
<dbReference type="Proteomes" id="UP000770661">
    <property type="component" value="Unassembled WGS sequence"/>
</dbReference>
<dbReference type="GO" id="GO:0030136">
    <property type="term" value="C:clathrin-coated vesicle"/>
    <property type="evidence" value="ECO:0007669"/>
    <property type="project" value="TreeGrafter"/>
</dbReference>
<dbReference type="OrthoDB" id="8178130at2759"/>
<dbReference type="PROSITE" id="PS50945">
    <property type="entry name" value="I_LWEQ"/>
    <property type="match status" value="1"/>
</dbReference>
<dbReference type="SMART" id="SM00307">
    <property type="entry name" value="ILWEQ"/>
    <property type="match status" value="1"/>
</dbReference>
<accession>A0A8J4XNS7</accession>
<dbReference type="GO" id="GO:0035615">
    <property type="term" value="F:clathrin adaptor activity"/>
    <property type="evidence" value="ECO:0007669"/>
    <property type="project" value="TreeGrafter"/>
</dbReference>
<keyword evidence="2" id="KW-0963">Cytoplasm</keyword>
<dbReference type="EMBL" id="JACEEZ010023598">
    <property type="protein sequence ID" value="KAG0711132.1"/>
    <property type="molecule type" value="Genomic_DNA"/>
</dbReference>
<comment type="subcellular location">
    <subcellularLocation>
        <location evidence="1">Cytoplasm</location>
    </subcellularLocation>
</comment>
<evidence type="ECO:0000256" key="2">
    <source>
        <dbReference type="ARBA" id="ARBA00022490"/>
    </source>
</evidence>
<dbReference type="GO" id="GO:0032051">
    <property type="term" value="F:clathrin light chain binding"/>
    <property type="evidence" value="ECO:0007669"/>
    <property type="project" value="TreeGrafter"/>
</dbReference>
<dbReference type="Gene3D" id="1.20.1410.10">
    <property type="entry name" value="I/LWEQ domain"/>
    <property type="match status" value="1"/>
</dbReference>
<dbReference type="Pfam" id="PF01608">
    <property type="entry name" value="I_LWEQ"/>
    <property type="match status" value="1"/>
</dbReference>
<dbReference type="GO" id="GO:0051015">
    <property type="term" value="F:actin filament binding"/>
    <property type="evidence" value="ECO:0007669"/>
    <property type="project" value="TreeGrafter"/>
</dbReference>
<dbReference type="GO" id="GO:0006897">
    <property type="term" value="P:endocytosis"/>
    <property type="evidence" value="ECO:0007669"/>
    <property type="project" value="InterPro"/>
</dbReference>
<gene>
    <name evidence="4" type="primary">Hip1</name>
    <name evidence="4" type="ORF">GWK47_021276</name>
</gene>
<dbReference type="InterPro" id="IPR030224">
    <property type="entry name" value="Sla2_fam"/>
</dbReference>
<dbReference type="SUPFAM" id="SSF109885">
    <property type="entry name" value="I/LWEQ domain"/>
    <property type="match status" value="1"/>
</dbReference>
<dbReference type="AlphaFoldDB" id="A0A8J4XNS7"/>
<organism evidence="4 5">
    <name type="scientific">Chionoecetes opilio</name>
    <name type="common">Atlantic snow crab</name>
    <name type="synonym">Cancer opilio</name>
    <dbReference type="NCBI Taxonomy" id="41210"/>
    <lineage>
        <taxon>Eukaryota</taxon>
        <taxon>Metazoa</taxon>
        <taxon>Ecdysozoa</taxon>
        <taxon>Arthropoda</taxon>
        <taxon>Crustacea</taxon>
        <taxon>Multicrustacea</taxon>
        <taxon>Malacostraca</taxon>
        <taxon>Eumalacostraca</taxon>
        <taxon>Eucarida</taxon>
        <taxon>Decapoda</taxon>
        <taxon>Pleocyemata</taxon>
        <taxon>Brachyura</taxon>
        <taxon>Eubrachyura</taxon>
        <taxon>Majoidea</taxon>
        <taxon>Majidae</taxon>
        <taxon>Chionoecetes</taxon>
    </lineage>
</organism>
<dbReference type="InterPro" id="IPR002558">
    <property type="entry name" value="ILWEQ_dom"/>
</dbReference>
<evidence type="ECO:0000256" key="1">
    <source>
        <dbReference type="ARBA" id="ARBA00004496"/>
    </source>
</evidence>
<keyword evidence="5" id="KW-1185">Reference proteome</keyword>
<dbReference type="PANTHER" id="PTHR10407:SF15">
    <property type="entry name" value="HUNTINGTIN INTERACTING PROTEIN 1"/>
    <property type="match status" value="1"/>
</dbReference>
<dbReference type="GO" id="GO:0007015">
    <property type="term" value="P:actin filament organization"/>
    <property type="evidence" value="ECO:0007669"/>
    <property type="project" value="TreeGrafter"/>
</dbReference>
<sequence length="210" mass="23189">MAAVRQLVQRAAQLQQEIVDSGKGGASPKEFYKRNHRWSQGLLSGAKAVAIGCQALMTAADQVVTGKGKFEEVIVSSREIAASSMQLVMASRVKAERGSEKLRNLNETAKTISTLTGTVVATAENCRDKVATANTLDFSKLSLHHTKLMEMETLVKVLETEKQLEVERSRLSELRKHHYKLAGEIEGWDQEVGASAELWEQDMINALKNH</sequence>
<protein>
    <submittedName>
        <fullName evidence="4">Huntingtin-interacting protein 1</fullName>
    </submittedName>
</protein>
<feature type="domain" description="I/LWEQ" evidence="3">
    <location>
        <begin position="1"/>
        <end position="182"/>
    </location>
</feature>
<evidence type="ECO:0000313" key="5">
    <source>
        <dbReference type="Proteomes" id="UP000770661"/>
    </source>
</evidence>
<dbReference type="GO" id="GO:0080025">
    <property type="term" value="F:phosphatidylinositol-3,5-bisphosphate binding"/>
    <property type="evidence" value="ECO:0007669"/>
    <property type="project" value="TreeGrafter"/>
</dbReference>
<evidence type="ECO:0000313" key="4">
    <source>
        <dbReference type="EMBL" id="KAG0711132.1"/>
    </source>
</evidence>
<comment type="caution">
    <text evidence="4">The sequence shown here is derived from an EMBL/GenBank/DDBJ whole genome shotgun (WGS) entry which is preliminary data.</text>
</comment>
<reference evidence="4" key="1">
    <citation type="submission" date="2020-07" db="EMBL/GenBank/DDBJ databases">
        <title>The High-quality genome of the commercially important snow crab, Chionoecetes opilio.</title>
        <authorList>
            <person name="Jeong J.-H."/>
            <person name="Ryu S."/>
        </authorList>
    </citation>
    <scope>NUCLEOTIDE SEQUENCE</scope>
    <source>
        <strain evidence="4">MADBK_172401_WGS</strain>
        <tissue evidence="4">Digestive gland</tissue>
    </source>
</reference>